<dbReference type="InterPro" id="IPR045888">
    <property type="entry name" value="Erv"/>
</dbReference>
<reference evidence="8 9" key="1">
    <citation type="journal article" date="2024" name="Science">
        <title>Giant polyketide synthase enzymes in the biosynthesis of giant marine polyether toxins.</title>
        <authorList>
            <person name="Fallon T.R."/>
            <person name="Shende V.V."/>
            <person name="Wierzbicki I.H."/>
            <person name="Pendleton A.L."/>
            <person name="Watervoot N.F."/>
            <person name="Auber R.P."/>
            <person name="Gonzalez D.J."/>
            <person name="Wisecaver J.H."/>
            <person name="Moore B.S."/>
        </authorList>
    </citation>
    <scope>NUCLEOTIDE SEQUENCE [LARGE SCALE GENOMIC DNA]</scope>
    <source>
        <strain evidence="8 9">12B1</strain>
    </source>
</reference>
<keyword evidence="2 6" id="KW-0812">Transmembrane</keyword>
<dbReference type="PANTHER" id="PTHR10984:SF37">
    <property type="entry name" value="PROTEIN DISULFIDE-ISOMERASE 5-3"/>
    <property type="match status" value="1"/>
</dbReference>
<dbReference type="AlphaFoldDB" id="A0AB34JR06"/>
<dbReference type="Gene3D" id="3.40.30.10">
    <property type="entry name" value="Glutaredoxin"/>
    <property type="match status" value="1"/>
</dbReference>
<dbReference type="Pfam" id="PF13850">
    <property type="entry name" value="ERGIC_N"/>
    <property type="match status" value="1"/>
</dbReference>
<dbReference type="Pfam" id="PF07970">
    <property type="entry name" value="COPIIcoated_ERV"/>
    <property type="match status" value="1"/>
</dbReference>
<dbReference type="Pfam" id="PF01549">
    <property type="entry name" value="ShK"/>
    <property type="match status" value="2"/>
</dbReference>
<evidence type="ECO:0000256" key="6">
    <source>
        <dbReference type="SAM" id="Phobius"/>
    </source>
</evidence>
<comment type="caution">
    <text evidence="8">The sequence shown here is derived from an EMBL/GenBank/DDBJ whole genome shotgun (WGS) entry which is preliminary data.</text>
</comment>
<keyword evidence="9" id="KW-1185">Reference proteome</keyword>
<dbReference type="Proteomes" id="UP001515480">
    <property type="component" value="Unassembled WGS sequence"/>
</dbReference>
<keyword evidence="3 6" id="KW-1133">Transmembrane helix</keyword>
<dbReference type="InterPro" id="IPR003582">
    <property type="entry name" value="ShKT_dom"/>
</dbReference>
<organism evidence="8 9">
    <name type="scientific">Prymnesium parvum</name>
    <name type="common">Toxic golden alga</name>
    <dbReference type="NCBI Taxonomy" id="97485"/>
    <lineage>
        <taxon>Eukaryota</taxon>
        <taxon>Haptista</taxon>
        <taxon>Haptophyta</taxon>
        <taxon>Prymnesiophyceae</taxon>
        <taxon>Prymnesiales</taxon>
        <taxon>Prymnesiaceae</taxon>
        <taxon>Prymnesium</taxon>
    </lineage>
</organism>
<evidence type="ECO:0000313" key="8">
    <source>
        <dbReference type="EMBL" id="KAL1523163.1"/>
    </source>
</evidence>
<evidence type="ECO:0000256" key="4">
    <source>
        <dbReference type="ARBA" id="ARBA00023136"/>
    </source>
</evidence>
<comment type="subcellular location">
    <subcellularLocation>
        <location evidence="1">Membrane</location>
    </subcellularLocation>
</comment>
<dbReference type="SUPFAM" id="SSF52833">
    <property type="entry name" value="Thioredoxin-like"/>
    <property type="match status" value="1"/>
</dbReference>
<evidence type="ECO:0000313" key="9">
    <source>
        <dbReference type="Proteomes" id="UP001515480"/>
    </source>
</evidence>
<dbReference type="EMBL" id="JBGBPQ010000006">
    <property type="protein sequence ID" value="KAL1523163.1"/>
    <property type="molecule type" value="Genomic_DNA"/>
</dbReference>
<dbReference type="InterPro" id="IPR012936">
    <property type="entry name" value="Erv_C"/>
</dbReference>
<proteinExistence type="predicted"/>
<dbReference type="GO" id="GO:0016020">
    <property type="term" value="C:membrane"/>
    <property type="evidence" value="ECO:0007669"/>
    <property type="project" value="UniProtKB-SubCell"/>
</dbReference>
<dbReference type="GO" id="GO:0030134">
    <property type="term" value="C:COPII-coated ER to Golgi transport vesicle"/>
    <property type="evidence" value="ECO:0007669"/>
    <property type="project" value="TreeGrafter"/>
</dbReference>
<dbReference type="InterPro" id="IPR013766">
    <property type="entry name" value="Thioredoxin_domain"/>
</dbReference>
<dbReference type="PANTHER" id="PTHR10984">
    <property type="entry name" value="ENDOPLASMIC RETICULUM-GOLGI INTERMEDIATE COMPARTMENT PROTEIN"/>
    <property type="match status" value="1"/>
</dbReference>
<dbReference type="Pfam" id="PF00085">
    <property type="entry name" value="Thioredoxin"/>
    <property type="match status" value="1"/>
</dbReference>
<dbReference type="InterPro" id="IPR036249">
    <property type="entry name" value="Thioredoxin-like_sf"/>
</dbReference>
<protein>
    <recommendedName>
        <fullName evidence="7">Thioredoxin domain-containing protein</fullName>
    </recommendedName>
</protein>
<evidence type="ECO:0000256" key="5">
    <source>
        <dbReference type="SAM" id="MobiDB-lite"/>
    </source>
</evidence>
<dbReference type="CDD" id="cd02961">
    <property type="entry name" value="PDI_a_family"/>
    <property type="match status" value="1"/>
</dbReference>
<evidence type="ECO:0000259" key="7">
    <source>
        <dbReference type="PROSITE" id="PS51352"/>
    </source>
</evidence>
<keyword evidence="4 6" id="KW-0472">Membrane</keyword>
<sequence>MVRVRDAHFFRKVPRDVSEATKLGGVISVLGVLTICWLVREEVADFMTLKRTTQLRLSSTARLLESQGPGNDEIRINLNITMKHLPCQYAALQVADHVGSHKLDGHRNIHRLRLSADGSSLGMYQPHKYEHGEKAKGHMSEHVFPWHKEQHAQGDKDHIEAVKMTHLSEEQQKVVRKVDEDMRHSTAKKGAQLGRRLLSVEEARPADLNSMCKAWAANNECATNSAYMLKNCYVSCGAVASASVCAQWKEQHRCEDSGEFMREFCIGSCAPRTPPPSAPAIELEQKEGGGEGAVAAAEGDAPSAQNEQAPQLAGAQPAEAKPIEAGAQLETKAEAKEEAKVEASLPAGAEARPATAEAAEETFVPSEPFNRMPASMELAGFTQMIQDHPLVFVNYFAPWCFWSNKLTPAWLEVAARLHTRAYSQSVKFVQVDCTEPKGKALCMSQSVHAFPSVRIYRGSIRAFEAYEYGREANVLWLHLVKLTAEVVVAKMQELPPEERKKYTLQISHISNDLKVVMERREQGLDEDWSEDALSAEEEVQEDRELLAQIDAAVRSITGAKGVRHDEVARVMGAVGVGLEDAESHALTEKSADVVLGLLNSAANQPGAAEAGGGEAAEPWPEQETHEGCQIFGYIDVSRAPGTLHVAPHSGRHSFDFSSVNTSHHIDHLSFGLELSLVERSLLPESVRASLTTLDGKHFVSTQPHETQEHHINIMPTSVHVSTSMTQRVLETFQFTATSHARTRDTLPSLIISYDVSPIQAHIKEHHKPWSDFIVSLCAIVGGAFSLFGIIDGLIFTSAVEIKKTLGKQY</sequence>
<gene>
    <name evidence="8" type="ORF">AB1Y20_018118</name>
</gene>
<evidence type="ECO:0000256" key="3">
    <source>
        <dbReference type="ARBA" id="ARBA00022989"/>
    </source>
</evidence>
<accession>A0AB34JR06</accession>
<feature type="domain" description="Thioredoxin" evidence="7">
    <location>
        <begin position="345"/>
        <end position="485"/>
    </location>
</feature>
<dbReference type="PROSITE" id="PS51352">
    <property type="entry name" value="THIOREDOXIN_2"/>
    <property type="match status" value="1"/>
</dbReference>
<feature type="region of interest" description="Disordered" evidence="5">
    <location>
        <begin position="275"/>
        <end position="320"/>
    </location>
</feature>
<evidence type="ECO:0000256" key="2">
    <source>
        <dbReference type="ARBA" id="ARBA00022692"/>
    </source>
</evidence>
<dbReference type="GO" id="GO:0005783">
    <property type="term" value="C:endoplasmic reticulum"/>
    <property type="evidence" value="ECO:0007669"/>
    <property type="project" value="TreeGrafter"/>
</dbReference>
<evidence type="ECO:0000256" key="1">
    <source>
        <dbReference type="ARBA" id="ARBA00004370"/>
    </source>
</evidence>
<name>A0AB34JR06_PRYPA</name>
<dbReference type="InterPro" id="IPR039542">
    <property type="entry name" value="Erv_N"/>
</dbReference>
<feature type="transmembrane region" description="Helical" evidence="6">
    <location>
        <begin position="772"/>
        <end position="799"/>
    </location>
</feature>